<accession>A0A2H4SFL9</accession>
<dbReference type="VEuPathDB" id="FungiDB:CCM_06577"/>
<dbReference type="SUPFAM" id="SSF48403">
    <property type="entry name" value="Ankyrin repeat"/>
    <property type="match status" value="1"/>
</dbReference>
<keyword evidence="5 7" id="KW-0472">Membrane</keyword>
<feature type="transmembrane region" description="Helical" evidence="7">
    <location>
        <begin position="471"/>
        <end position="490"/>
    </location>
</feature>
<dbReference type="PROSITE" id="PS50088">
    <property type="entry name" value="ANK_REPEAT"/>
    <property type="match status" value="1"/>
</dbReference>
<feature type="transmembrane region" description="Helical" evidence="7">
    <location>
        <begin position="221"/>
        <end position="238"/>
    </location>
</feature>
<feature type="transmembrane region" description="Helical" evidence="7">
    <location>
        <begin position="502"/>
        <end position="521"/>
    </location>
</feature>
<evidence type="ECO:0000256" key="5">
    <source>
        <dbReference type="ARBA" id="ARBA00023136"/>
    </source>
</evidence>
<evidence type="ECO:0000313" key="8">
    <source>
        <dbReference type="EMBL" id="ATY61904.1"/>
    </source>
</evidence>
<dbReference type="GO" id="GO:0022857">
    <property type="term" value="F:transmembrane transporter activity"/>
    <property type="evidence" value="ECO:0007669"/>
    <property type="project" value="InterPro"/>
</dbReference>
<evidence type="ECO:0000256" key="2">
    <source>
        <dbReference type="ARBA" id="ARBA00022448"/>
    </source>
</evidence>
<feature type="transmembrane region" description="Helical" evidence="7">
    <location>
        <begin position="349"/>
        <end position="371"/>
    </location>
</feature>
<dbReference type="PANTHER" id="PTHR45649">
    <property type="entry name" value="AMINO-ACID PERMEASE BAT1"/>
    <property type="match status" value="1"/>
</dbReference>
<feature type="transmembrane region" description="Helical" evidence="7">
    <location>
        <begin position="189"/>
        <end position="209"/>
    </location>
</feature>
<feature type="transmembrane region" description="Helical" evidence="7">
    <location>
        <begin position="299"/>
        <end position="323"/>
    </location>
</feature>
<dbReference type="Gene3D" id="1.20.1740.10">
    <property type="entry name" value="Amino acid/polyamine transporter I"/>
    <property type="match status" value="1"/>
</dbReference>
<feature type="transmembrane region" description="Helical" evidence="7">
    <location>
        <begin position="258"/>
        <end position="279"/>
    </location>
</feature>
<feature type="transmembrane region" description="Helical" evidence="7">
    <location>
        <begin position="165"/>
        <end position="183"/>
    </location>
</feature>
<organism evidence="8 9">
    <name type="scientific">Cordyceps militaris</name>
    <name type="common">Caterpillar fungus</name>
    <name type="synonym">Clavaria militaris</name>
    <dbReference type="NCBI Taxonomy" id="73501"/>
    <lineage>
        <taxon>Eukaryota</taxon>
        <taxon>Fungi</taxon>
        <taxon>Dikarya</taxon>
        <taxon>Ascomycota</taxon>
        <taxon>Pezizomycotina</taxon>
        <taxon>Sordariomycetes</taxon>
        <taxon>Hypocreomycetidae</taxon>
        <taxon>Hypocreales</taxon>
        <taxon>Cordycipitaceae</taxon>
        <taxon>Cordyceps</taxon>
    </lineage>
</organism>
<dbReference type="OrthoDB" id="3257095at2759"/>
<evidence type="ECO:0000313" key="9">
    <source>
        <dbReference type="Proteomes" id="UP000323067"/>
    </source>
</evidence>
<dbReference type="SMART" id="SM00248">
    <property type="entry name" value="ANK"/>
    <property type="match status" value="4"/>
</dbReference>
<evidence type="ECO:0000256" key="3">
    <source>
        <dbReference type="ARBA" id="ARBA00022692"/>
    </source>
</evidence>
<dbReference type="EMBL" id="CP023324">
    <property type="protein sequence ID" value="ATY61904.1"/>
    <property type="molecule type" value="Genomic_DNA"/>
</dbReference>
<feature type="transmembrane region" description="Helical" evidence="7">
    <location>
        <begin position="68"/>
        <end position="89"/>
    </location>
</feature>
<feature type="transmembrane region" description="Helical" evidence="7">
    <location>
        <begin position="101"/>
        <end position="119"/>
    </location>
</feature>
<proteinExistence type="predicted"/>
<dbReference type="AlphaFoldDB" id="A0A2H4SFL9"/>
<dbReference type="PROSITE" id="PS50297">
    <property type="entry name" value="ANK_REP_REGION"/>
    <property type="match status" value="1"/>
</dbReference>
<dbReference type="VEuPathDB" id="FungiDB:CCM_06576"/>
<feature type="transmembrane region" description="Helical" evidence="7">
    <location>
        <begin position="426"/>
        <end position="450"/>
    </location>
</feature>
<feature type="transmembrane region" description="Helical" evidence="7">
    <location>
        <begin position="402"/>
        <end position="420"/>
    </location>
</feature>
<dbReference type="Gene3D" id="1.25.40.20">
    <property type="entry name" value="Ankyrin repeat-containing domain"/>
    <property type="match status" value="1"/>
</dbReference>
<comment type="subcellular location">
    <subcellularLocation>
        <location evidence="1">Membrane</location>
        <topology evidence="1">Multi-pass membrane protein</topology>
    </subcellularLocation>
</comment>
<sequence>MSASGLVPATTTGVFKDGPLEMTTVSANGGTSFISDRGDDPEHKSTAADVVAMQRMGRTQELVRHFRTLSMISFVALSTTAWETNIFVFTQGLKDGGRPGVMYSLLWCFVGFVPIYLSMAEMASMAPIAGAQYHWVSEFAPERYQKILSYLTGWTSTLAWQAGNALGMFEVGIVIQAIITANIEYNAPRWHATIINIVFTLFALAANILGSRALPYWQNAVFALHILAFVAFLTPIWINVPRASHHDVWALWENRGGWPTLLLSVLVGQMPGISAHVGIDTAAHMAEEVRDAAKTIPKIMLVGFGINMTLIFLTLLTFCYHIVDIPTALDDPTGYPGVWVIRQSMSQPWLNILLAVILILEVFGELSYFAAVSRDLFAFARDNGLPFSQWLAKVDTKRQIPVNAYIFSAGFSILLSFIYLGSQVAFYAVVSLSTVSLLQCYMFSIGCIMWRRIYYPHTLPPARFSLGRWGLSINLAAVIFSLWGFFWAFWPETYPVTAEGFNWASIIFVATLVLAMIYYVAGGRAKYHGPVVLVEGPSKPSLAHLPNELLDSIGLLIRSFDDVHALALTCQRFSKVFLPRLYELNSQKAHPHGGALGWAVCRDDLALAQRAIDTGAQLDMGFKPCRRLLSDDDLHWLAERETFGSSYYDWVTCNPYRLYYTPIHTVVKCVTTPLVQAVWRGNVAMARLLLSAGADVNRQPCKTRAPLAVAIERGRLPMVQLLVETGQIDWEKMHGHNCKALGLAAHYNSPEILEYLLPYIKDEDEDELYPITAEIRSALEVAIEHGRYGMVETLLAHPKMNPKWYLVQPLAMKQLKAFQMIWMHPSCKREINQGAHCNAIEIAAQHKLSDTVAFLKDDMRERFPALWQKRYFQKDKSHVEASELGDSEST</sequence>
<dbReference type="GO" id="GO:0016020">
    <property type="term" value="C:membrane"/>
    <property type="evidence" value="ECO:0007669"/>
    <property type="project" value="UniProtKB-SubCell"/>
</dbReference>
<dbReference type="InterPro" id="IPR002293">
    <property type="entry name" value="AA/rel_permease1"/>
</dbReference>
<evidence type="ECO:0000256" key="6">
    <source>
        <dbReference type="PROSITE-ProRule" id="PRU00023"/>
    </source>
</evidence>
<feature type="repeat" description="ANK" evidence="6">
    <location>
        <begin position="672"/>
        <end position="701"/>
    </location>
</feature>
<dbReference type="PANTHER" id="PTHR45649:SF4">
    <property type="entry name" value="TRANSPORTER, PUTATIVE (EUROFUNG)-RELATED"/>
    <property type="match status" value="1"/>
</dbReference>
<keyword evidence="6" id="KW-0040">ANK repeat</keyword>
<dbReference type="InterPro" id="IPR002110">
    <property type="entry name" value="Ankyrin_rpt"/>
</dbReference>
<evidence type="ECO:0000256" key="1">
    <source>
        <dbReference type="ARBA" id="ARBA00004141"/>
    </source>
</evidence>
<evidence type="ECO:0000256" key="7">
    <source>
        <dbReference type="SAM" id="Phobius"/>
    </source>
</evidence>
<name>A0A2H4SFL9_CORMI</name>
<dbReference type="Pfam" id="PF12796">
    <property type="entry name" value="Ank_2"/>
    <property type="match status" value="1"/>
</dbReference>
<evidence type="ECO:0000256" key="4">
    <source>
        <dbReference type="ARBA" id="ARBA00022989"/>
    </source>
</evidence>
<keyword evidence="4 7" id="KW-1133">Transmembrane helix</keyword>
<protein>
    <submittedName>
        <fullName evidence="8">Amino acid permease 2</fullName>
    </submittedName>
</protein>
<reference evidence="8 9" key="1">
    <citation type="journal article" date="2017" name="BMC Genomics">
        <title>Chromosome level assembly and secondary metabolite potential of the parasitic fungus Cordyceps militaris.</title>
        <authorList>
            <person name="Kramer G.J."/>
            <person name="Nodwell J.R."/>
        </authorList>
    </citation>
    <scope>NUCLEOTIDE SEQUENCE [LARGE SCALE GENOMIC DNA]</scope>
    <source>
        <strain evidence="8 9">ATCC 34164</strain>
    </source>
</reference>
<dbReference type="Proteomes" id="UP000323067">
    <property type="component" value="Chromosome vii"/>
</dbReference>
<dbReference type="InterPro" id="IPR036770">
    <property type="entry name" value="Ankyrin_rpt-contain_sf"/>
</dbReference>
<gene>
    <name evidence="8" type="ORF">A9K55_008871</name>
</gene>
<keyword evidence="2" id="KW-0813">Transport</keyword>
<dbReference type="Pfam" id="PF13520">
    <property type="entry name" value="AA_permease_2"/>
    <property type="match status" value="1"/>
</dbReference>
<dbReference type="VEuPathDB" id="FungiDB:A9K55_008871"/>
<keyword evidence="3 7" id="KW-0812">Transmembrane</keyword>